<feature type="domain" description="Blue (type 1) copper" evidence="11">
    <location>
        <begin position="32"/>
        <end position="129"/>
    </location>
</feature>
<name>A0ABY5ANS6_9CYAN</name>
<evidence type="ECO:0000256" key="7">
    <source>
        <dbReference type="ARBA" id="ARBA00023008"/>
    </source>
</evidence>
<evidence type="ECO:0000256" key="10">
    <source>
        <dbReference type="SAM" id="SignalP"/>
    </source>
</evidence>
<dbReference type="Pfam" id="PF00127">
    <property type="entry name" value="Copper-bind"/>
    <property type="match status" value="1"/>
</dbReference>
<dbReference type="PRINTS" id="PR00157">
    <property type="entry name" value="PLASTOCYANIN"/>
</dbReference>
<comment type="cofactor">
    <cofactor evidence="1">
        <name>Cu(2+)</name>
        <dbReference type="ChEBI" id="CHEBI:29036"/>
    </cofactor>
</comment>
<dbReference type="InterPro" id="IPR008972">
    <property type="entry name" value="Cupredoxin"/>
</dbReference>
<evidence type="ECO:0000256" key="5">
    <source>
        <dbReference type="ARBA" id="ARBA00022723"/>
    </source>
</evidence>
<comment type="similarity">
    <text evidence="3">Belongs to the plastocyanin family.</text>
</comment>
<evidence type="ECO:0000256" key="1">
    <source>
        <dbReference type="ARBA" id="ARBA00001973"/>
    </source>
</evidence>
<dbReference type="PRINTS" id="PR00156">
    <property type="entry name" value="COPPERBLUE"/>
</dbReference>
<evidence type="ECO:0000256" key="9">
    <source>
        <dbReference type="ARBA" id="ARBA00023136"/>
    </source>
</evidence>
<dbReference type="InterPro" id="IPR000923">
    <property type="entry name" value="BlueCu_1"/>
</dbReference>
<dbReference type="InterPro" id="IPR001235">
    <property type="entry name" value="Copper_blue_Plastocyanin"/>
</dbReference>
<dbReference type="PANTHER" id="PTHR34192:SF10">
    <property type="entry name" value="PLASTOCYANIN MAJOR ISOFORM, CHLOROPLASTIC-RELATED"/>
    <property type="match status" value="1"/>
</dbReference>
<organism evidence="12 13">
    <name type="scientific">Phormidium yuhuli AB48</name>
    <dbReference type="NCBI Taxonomy" id="2940671"/>
    <lineage>
        <taxon>Bacteria</taxon>
        <taxon>Bacillati</taxon>
        <taxon>Cyanobacteriota</taxon>
        <taxon>Cyanophyceae</taxon>
        <taxon>Oscillatoriophycideae</taxon>
        <taxon>Oscillatoriales</taxon>
        <taxon>Oscillatoriaceae</taxon>
        <taxon>Phormidium</taxon>
        <taxon>Phormidium yuhuli</taxon>
    </lineage>
</organism>
<feature type="chain" id="PRO_5045346484" evidence="10">
    <location>
        <begin position="29"/>
        <end position="130"/>
    </location>
</feature>
<keyword evidence="8" id="KW-0793">Thylakoid</keyword>
<keyword evidence="9" id="KW-0472">Membrane</keyword>
<accession>A0ABY5ANS6</accession>
<keyword evidence="6" id="KW-0249">Electron transport</keyword>
<evidence type="ECO:0000256" key="2">
    <source>
        <dbReference type="ARBA" id="ARBA00004170"/>
    </source>
</evidence>
<keyword evidence="4" id="KW-0813">Transport</keyword>
<comment type="subcellular location">
    <subcellularLocation>
        <location evidence="2">Membrane</location>
        <topology evidence="2">Peripheral membrane protein</topology>
    </subcellularLocation>
</comment>
<keyword evidence="13" id="KW-1185">Reference proteome</keyword>
<protein>
    <submittedName>
        <fullName evidence="12">Plastocyanin</fullName>
    </submittedName>
</protein>
<dbReference type="SUPFAM" id="SSF49503">
    <property type="entry name" value="Cupredoxins"/>
    <property type="match status" value="1"/>
</dbReference>
<evidence type="ECO:0000313" key="13">
    <source>
        <dbReference type="Proteomes" id="UP001056708"/>
    </source>
</evidence>
<dbReference type="Proteomes" id="UP001056708">
    <property type="component" value="Chromosome"/>
</dbReference>
<keyword evidence="7" id="KW-0186">Copper</keyword>
<keyword evidence="10" id="KW-0732">Signal</keyword>
<dbReference type="EMBL" id="CP098611">
    <property type="protein sequence ID" value="USR90426.1"/>
    <property type="molecule type" value="Genomic_DNA"/>
</dbReference>
<dbReference type="InterPro" id="IPR002387">
    <property type="entry name" value="Plastocyanin"/>
</dbReference>
<reference evidence="12" key="1">
    <citation type="submission" date="2022-06" db="EMBL/GenBank/DDBJ databases">
        <title>Genome sequence of Phormidium yuhuli AB48 isolated from an industrial photobioreactor environment.</title>
        <authorList>
            <person name="Qiu Y."/>
            <person name="Noonan A.J.C."/>
            <person name="Dofher K."/>
            <person name="Koch M."/>
            <person name="Kieft B."/>
            <person name="Lin X."/>
            <person name="Ziels R.M."/>
            <person name="Hallam S.J."/>
        </authorList>
    </citation>
    <scope>NUCLEOTIDE SEQUENCE</scope>
    <source>
        <strain evidence="12">AB48</strain>
    </source>
</reference>
<dbReference type="RefSeq" id="WP_252662455.1">
    <property type="nucleotide sequence ID" value="NZ_CP098611.1"/>
</dbReference>
<evidence type="ECO:0000259" key="11">
    <source>
        <dbReference type="Pfam" id="PF00127"/>
    </source>
</evidence>
<dbReference type="Gene3D" id="2.60.40.420">
    <property type="entry name" value="Cupredoxins - blue copper proteins"/>
    <property type="match status" value="1"/>
</dbReference>
<feature type="signal peptide" evidence="10">
    <location>
        <begin position="1"/>
        <end position="28"/>
    </location>
</feature>
<dbReference type="CDD" id="cd04219">
    <property type="entry name" value="Plastocyanin"/>
    <property type="match status" value="1"/>
</dbReference>
<evidence type="ECO:0000313" key="12">
    <source>
        <dbReference type="EMBL" id="USR90426.1"/>
    </source>
</evidence>
<dbReference type="PANTHER" id="PTHR34192">
    <property type="entry name" value="PLASTOCYANIN MAJOR ISOFORM, CHLOROPLASTIC-RELATED"/>
    <property type="match status" value="1"/>
</dbReference>
<dbReference type="InterPro" id="IPR028871">
    <property type="entry name" value="BlueCu_1_BS"/>
</dbReference>
<evidence type="ECO:0000256" key="6">
    <source>
        <dbReference type="ARBA" id="ARBA00022982"/>
    </source>
</evidence>
<evidence type="ECO:0000256" key="4">
    <source>
        <dbReference type="ARBA" id="ARBA00022448"/>
    </source>
</evidence>
<evidence type="ECO:0000256" key="8">
    <source>
        <dbReference type="ARBA" id="ARBA00023078"/>
    </source>
</evidence>
<keyword evidence="5" id="KW-0479">Metal-binding</keyword>
<proteinExistence type="inferred from homology"/>
<dbReference type="PROSITE" id="PS00196">
    <property type="entry name" value="COPPER_BLUE"/>
    <property type="match status" value="1"/>
</dbReference>
<evidence type="ECO:0000256" key="3">
    <source>
        <dbReference type="ARBA" id="ARBA00005338"/>
    </source>
</evidence>
<gene>
    <name evidence="12" type="primary">petE</name>
    <name evidence="12" type="ORF">NEA10_16520</name>
</gene>
<sequence>MSKRLIQAFFAVVLVLSSFALSIAPAAAADVTIKMGADNGMLAFEPQTVQVSPGDTVHWVINKLPPHNVVFDEANSADAGVAKQLSNSKLAYSAGDGYDVTIPSDATPGTYSYFCTPHRGAGMMGKLVIN</sequence>
<dbReference type="NCBIfam" id="TIGR02656">
    <property type="entry name" value="cyanin_plasto"/>
    <property type="match status" value="1"/>
</dbReference>